<keyword evidence="4 8" id="KW-0418">Kinase</keyword>
<dbReference type="Proteomes" id="UP000887577">
    <property type="component" value="Unplaced"/>
</dbReference>
<dbReference type="GO" id="GO:0009117">
    <property type="term" value="P:nucleotide metabolic process"/>
    <property type="evidence" value="ECO:0007669"/>
    <property type="project" value="UniProtKB-KW"/>
</dbReference>
<evidence type="ECO:0000313" key="10">
    <source>
        <dbReference type="Proteomes" id="UP000887577"/>
    </source>
</evidence>
<dbReference type="SUPFAM" id="SSF54919">
    <property type="entry name" value="Nucleoside diphosphate kinase, NDK"/>
    <property type="match status" value="1"/>
</dbReference>
<evidence type="ECO:0000313" key="11">
    <source>
        <dbReference type="WBParaSite" id="PSU_v2.g8491.t1"/>
    </source>
</evidence>
<name>A0A914Z9K7_9BILA</name>
<accession>A0A914Z9K7</accession>
<evidence type="ECO:0000256" key="4">
    <source>
        <dbReference type="ARBA" id="ARBA00022777"/>
    </source>
</evidence>
<protein>
    <recommendedName>
        <fullName evidence="8">Nucleoside diphosphate kinase</fullName>
        <ecNumber evidence="8">2.7.4.6</ecNumber>
    </recommendedName>
</protein>
<dbReference type="GO" id="GO:0004550">
    <property type="term" value="F:nucleoside diphosphate kinase activity"/>
    <property type="evidence" value="ECO:0007669"/>
    <property type="project" value="UniProtKB-EC"/>
</dbReference>
<evidence type="ECO:0000256" key="7">
    <source>
        <dbReference type="PROSITE-ProRule" id="PRU00706"/>
    </source>
</evidence>
<evidence type="ECO:0000256" key="5">
    <source>
        <dbReference type="ARBA" id="ARBA00022840"/>
    </source>
</evidence>
<keyword evidence="2 8" id="KW-0808">Transferase</keyword>
<organism evidence="10 11">
    <name type="scientific">Panagrolaimus superbus</name>
    <dbReference type="NCBI Taxonomy" id="310955"/>
    <lineage>
        <taxon>Eukaryota</taxon>
        <taxon>Metazoa</taxon>
        <taxon>Ecdysozoa</taxon>
        <taxon>Nematoda</taxon>
        <taxon>Chromadorea</taxon>
        <taxon>Rhabditida</taxon>
        <taxon>Tylenchina</taxon>
        <taxon>Panagrolaimomorpha</taxon>
        <taxon>Panagrolaimoidea</taxon>
        <taxon>Panagrolaimidae</taxon>
        <taxon>Panagrolaimus</taxon>
    </lineage>
</organism>
<dbReference type="Pfam" id="PF00334">
    <property type="entry name" value="NDK"/>
    <property type="match status" value="1"/>
</dbReference>
<dbReference type="GO" id="GO:0005524">
    <property type="term" value="F:ATP binding"/>
    <property type="evidence" value="ECO:0007669"/>
    <property type="project" value="UniProtKB-KW"/>
</dbReference>
<evidence type="ECO:0000256" key="3">
    <source>
        <dbReference type="ARBA" id="ARBA00022741"/>
    </source>
</evidence>
<dbReference type="Gene3D" id="3.30.70.141">
    <property type="entry name" value="Nucleoside diphosphate kinase-like domain"/>
    <property type="match status" value="1"/>
</dbReference>
<dbReference type="PANTHER" id="PTHR46161">
    <property type="entry name" value="NUCLEOSIDE DIPHOSPHATE KINASE"/>
    <property type="match status" value="1"/>
</dbReference>
<evidence type="ECO:0000256" key="6">
    <source>
        <dbReference type="ARBA" id="ARBA00023080"/>
    </source>
</evidence>
<proteinExistence type="inferred from homology"/>
<dbReference type="PROSITE" id="PS00469">
    <property type="entry name" value="NDPK"/>
    <property type="match status" value="1"/>
</dbReference>
<evidence type="ECO:0000256" key="8">
    <source>
        <dbReference type="RuleBase" id="RU004013"/>
    </source>
</evidence>
<dbReference type="EC" id="2.7.4.6" evidence="8"/>
<dbReference type="SMART" id="SM00562">
    <property type="entry name" value="NDK"/>
    <property type="match status" value="1"/>
</dbReference>
<dbReference type="PANTHER" id="PTHR46161:SF3">
    <property type="entry name" value="NUCLEOSIDE DIPHOSPHATE KINASE DDB_G0292928-RELATED"/>
    <property type="match status" value="1"/>
</dbReference>
<dbReference type="InterPro" id="IPR023005">
    <property type="entry name" value="Nucleoside_diP_kinase_AS"/>
</dbReference>
<dbReference type="InterPro" id="IPR034907">
    <property type="entry name" value="NDK-like_dom"/>
</dbReference>
<comment type="similarity">
    <text evidence="1 7">Belongs to the NDK family.</text>
</comment>
<reference evidence="11" key="1">
    <citation type="submission" date="2022-11" db="UniProtKB">
        <authorList>
            <consortium name="WormBaseParasite"/>
        </authorList>
    </citation>
    <scope>IDENTIFICATION</scope>
</reference>
<comment type="caution">
    <text evidence="7">Lacks conserved residue(s) required for the propagation of feature annotation.</text>
</comment>
<comment type="catalytic activity">
    <reaction evidence="8">
        <text>a 2'-deoxyribonucleoside 5'-diphosphate + ATP = a 2'-deoxyribonucleoside 5'-triphosphate + ADP</text>
        <dbReference type="Rhea" id="RHEA:44640"/>
        <dbReference type="ChEBI" id="CHEBI:30616"/>
        <dbReference type="ChEBI" id="CHEBI:61560"/>
        <dbReference type="ChEBI" id="CHEBI:73316"/>
        <dbReference type="ChEBI" id="CHEBI:456216"/>
        <dbReference type="EC" id="2.7.4.6"/>
    </reaction>
</comment>
<dbReference type="WBParaSite" id="PSU_v2.g8491.t1">
    <property type="protein sequence ID" value="PSU_v2.g8491.t1"/>
    <property type="gene ID" value="PSU_v2.g8491"/>
</dbReference>
<dbReference type="AlphaFoldDB" id="A0A914Z9K7"/>
<evidence type="ECO:0000256" key="2">
    <source>
        <dbReference type="ARBA" id="ARBA00022679"/>
    </source>
</evidence>
<keyword evidence="10" id="KW-1185">Reference proteome</keyword>
<dbReference type="PROSITE" id="PS51374">
    <property type="entry name" value="NDPK_LIKE"/>
    <property type="match status" value="1"/>
</dbReference>
<evidence type="ECO:0000259" key="9">
    <source>
        <dbReference type="SMART" id="SM00562"/>
    </source>
</evidence>
<feature type="domain" description="Nucleoside diphosphate kinase-like" evidence="9">
    <location>
        <begin position="1"/>
        <end position="150"/>
    </location>
</feature>
<keyword evidence="3 8" id="KW-0547">Nucleotide-binding</keyword>
<evidence type="ECO:0000256" key="1">
    <source>
        <dbReference type="ARBA" id="ARBA00008142"/>
    </source>
</evidence>
<keyword evidence="6" id="KW-0546">Nucleotide metabolism</keyword>
<dbReference type="InterPro" id="IPR036850">
    <property type="entry name" value="NDK-like_dom_sf"/>
</dbReference>
<sequence length="167" mass="18923">MNRTLAILKPDAVSHPVVLKMVGDIIMKSGFNISRACRIRLTKSQAEQLYSVHVGKFFYDRLVTFMTSGPVLAMELQSDKNDVITEWRNLLGPSKLYANFIKYSSTSFESKPLRIRFAASDTRNLAHGSDSPAEFLREIAVFEPLMKSVNDSYKLFELPNELKPTTD</sequence>
<keyword evidence="5 8" id="KW-0067">ATP-binding</keyword>